<keyword evidence="11" id="KW-1071">Ligand-gated ion channel</keyword>
<protein>
    <submittedName>
        <fullName evidence="18">Uncharacterized protein</fullName>
    </submittedName>
</protein>
<dbReference type="EMBL" id="JAIWYP010000004">
    <property type="protein sequence ID" value="KAH3830115.1"/>
    <property type="molecule type" value="Genomic_DNA"/>
</dbReference>
<evidence type="ECO:0000313" key="18">
    <source>
        <dbReference type="EMBL" id="KAH3830115.1"/>
    </source>
</evidence>
<keyword evidence="3 14" id="KW-0812">Transmembrane</keyword>
<comment type="similarity">
    <text evidence="14">Belongs to the ligand-gated ion channel (TC 1.A.9) family.</text>
</comment>
<gene>
    <name evidence="18" type="ORF">DPMN_103352</name>
</gene>
<dbReference type="SUPFAM" id="SSF90112">
    <property type="entry name" value="Neurotransmitter-gated ion-channel transmembrane pore"/>
    <property type="match status" value="1"/>
</dbReference>
<keyword evidence="10" id="KW-0325">Glycoprotein</keyword>
<keyword evidence="12 14" id="KW-0407">Ion channel</keyword>
<dbReference type="InterPro" id="IPR038050">
    <property type="entry name" value="Neuro_actylchol_rec"/>
</dbReference>
<keyword evidence="6 14" id="KW-0406">Ion transport</keyword>
<dbReference type="PROSITE" id="PS00236">
    <property type="entry name" value="NEUROTR_ION_CHANNEL"/>
    <property type="match status" value="1"/>
</dbReference>
<evidence type="ECO:0000313" key="19">
    <source>
        <dbReference type="Proteomes" id="UP000828390"/>
    </source>
</evidence>
<feature type="transmembrane region" description="Helical" evidence="14">
    <location>
        <begin position="470"/>
        <end position="490"/>
    </location>
</feature>
<comment type="caution">
    <text evidence="18">The sequence shown here is derived from an EMBL/GenBank/DDBJ whole genome shotgun (WGS) entry which is preliminary data.</text>
</comment>
<evidence type="ECO:0000256" key="10">
    <source>
        <dbReference type="ARBA" id="ARBA00023180"/>
    </source>
</evidence>
<dbReference type="InterPro" id="IPR018000">
    <property type="entry name" value="Neurotransmitter_ion_chnl_CS"/>
</dbReference>
<dbReference type="NCBIfam" id="TIGR00860">
    <property type="entry name" value="LIC"/>
    <property type="match status" value="1"/>
</dbReference>
<feature type="transmembrane region" description="Helical" evidence="14">
    <location>
        <begin position="6"/>
        <end position="26"/>
    </location>
</feature>
<evidence type="ECO:0000256" key="14">
    <source>
        <dbReference type="RuleBase" id="RU000687"/>
    </source>
</evidence>
<evidence type="ECO:0000256" key="3">
    <source>
        <dbReference type="ARBA" id="ARBA00022692"/>
    </source>
</evidence>
<dbReference type="PRINTS" id="PR00254">
    <property type="entry name" value="NICOTINICR"/>
</dbReference>
<keyword evidence="19" id="KW-1185">Reference proteome</keyword>
<dbReference type="Gene3D" id="1.20.58.390">
    <property type="entry name" value="Neurotransmitter-gated ion-channel transmembrane domain"/>
    <property type="match status" value="2"/>
</dbReference>
<evidence type="ECO:0000259" key="17">
    <source>
        <dbReference type="Pfam" id="PF02932"/>
    </source>
</evidence>
<evidence type="ECO:0000256" key="8">
    <source>
        <dbReference type="ARBA" id="ARBA00023157"/>
    </source>
</evidence>
<dbReference type="Pfam" id="PF02932">
    <property type="entry name" value="Neur_chan_memb"/>
    <property type="match status" value="1"/>
</dbReference>
<dbReference type="FunFam" id="1.20.58.390:FF:000001">
    <property type="entry name" value="Neuronal nicotinic acetylcholine receptor subunit 3"/>
    <property type="match status" value="1"/>
</dbReference>
<organism evidence="18 19">
    <name type="scientific">Dreissena polymorpha</name>
    <name type="common">Zebra mussel</name>
    <name type="synonym">Mytilus polymorpha</name>
    <dbReference type="NCBI Taxonomy" id="45954"/>
    <lineage>
        <taxon>Eukaryota</taxon>
        <taxon>Metazoa</taxon>
        <taxon>Spiralia</taxon>
        <taxon>Lophotrochozoa</taxon>
        <taxon>Mollusca</taxon>
        <taxon>Bivalvia</taxon>
        <taxon>Autobranchia</taxon>
        <taxon>Heteroconchia</taxon>
        <taxon>Euheterodonta</taxon>
        <taxon>Imparidentia</taxon>
        <taxon>Neoheterodontei</taxon>
        <taxon>Myida</taxon>
        <taxon>Dreissenoidea</taxon>
        <taxon>Dreissenidae</taxon>
        <taxon>Dreissena</taxon>
    </lineage>
</organism>
<evidence type="ECO:0000256" key="6">
    <source>
        <dbReference type="ARBA" id="ARBA00023065"/>
    </source>
</evidence>
<dbReference type="InterPro" id="IPR002394">
    <property type="entry name" value="Nicotinic_acetylcholine_rcpt"/>
</dbReference>
<keyword evidence="4 14" id="KW-1133">Transmembrane helix</keyword>
<evidence type="ECO:0000256" key="5">
    <source>
        <dbReference type="ARBA" id="ARBA00023018"/>
    </source>
</evidence>
<evidence type="ECO:0000256" key="7">
    <source>
        <dbReference type="ARBA" id="ARBA00023136"/>
    </source>
</evidence>
<keyword evidence="2" id="KW-1003">Cell membrane</keyword>
<evidence type="ECO:0000259" key="16">
    <source>
        <dbReference type="Pfam" id="PF02931"/>
    </source>
</evidence>
<reference evidence="18" key="1">
    <citation type="journal article" date="2019" name="bioRxiv">
        <title>The Genome of the Zebra Mussel, Dreissena polymorpha: A Resource for Invasive Species Research.</title>
        <authorList>
            <person name="McCartney M.A."/>
            <person name="Auch B."/>
            <person name="Kono T."/>
            <person name="Mallez S."/>
            <person name="Zhang Y."/>
            <person name="Obille A."/>
            <person name="Becker A."/>
            <person name="Abrahante J.E."/>
            <person name="Garbe J."/>
            <person name="Badalamenti J.P."/>
            <person name="Herman A."/>
            <person name="Mangelson H."/>
            <person name="Liachko I."/>
            <person name="Sullivan S."/>
            <person name="Sone E.D."/>
            <person name="Koren S."/>
            <person name="Silverstein K.A.T."/>
            <person name="Beckman K.B."/>
            <person name="Gohl D.M."/>
        </authorList>
    </citation>
    <scope>NUCLEOTIDE SEQUENCE</scope>
    <source>
        <strain evidence="18">Duluth1</strain>
        <tissue evidence="18">Whole animal</tissue>
    </source>
</reference>
<evidence type="ECO:0000256" key="4">
    <source>
        <dbReference type="ARBA" id="ARBA00022989"/>
    </source>
</evidence>
<comment type="subcellular location">
    <subcellularLocation>
        <location evidence="13">Synaptic cell membrane</location>
        <topology evidence="13">Multi-pass membrane protein</topology>
    </subcellularLocation>
</comment>
<dbReference type="InterPro" id="IPR006201">
    <property type="entry name" value="Neur_channel"/>
</dbReference>
<proteinExistence type="inferred from homology"/>
<dbReference type="PRINTS" id="PR00252">
    <property type="entry name" value="NRIONCHANNEL"/>
</dbReference>
<dbReference type="AlphaFoldDB" id="A0A9D4H9M3"/>
<dbReference type="PANTHER" id="PTHR18945">
    <property type="entry name" value="NEUROTRANSMITTER GATED ION CHANNEL"/>
    <property type="match status" value="1"/>
</dbReference>
<dbReference type="Proteomes" id="UP000828390">
    <property type="component" value="Unassembled WGS sequence"/>
</dbReference>
<feature type="region of interest" description="Disordered" evidence="15">
    <location>
        <begin position="396"/>
        <end position="416"/>
    </location>
</feature>
<dbReference type="InterPro" id="IPR006202">
    <property type="entry name" value="Neur_chan_lig-bd"/>
</dbReference>
<evidence type="ECO:0000256" key="2">
    <source>
        <dbReference type="ARBA" id="ARBA00022475"/>
    </source>
</evidence>
<evidence type="ECO:0000256" key="11">
    <source>
        <dbReference type="ARBA" id="ARBA00023286"/>
    </source>
</evidence>
<dbReference type="InterPro" id="IPR006029">
    <property type="entry name" value="Neurotrans-gated_channel_TM"/>
</dbReference>
<dbReference type="FunFam" id="2.70.170.10:FF:000013">
    <property type="entry name" value="Acetylcholine receptor subunit alpha"/>
    <property type="match status" value="1"/>
</dbReference>
<name>A0A9D4H9M3_DREPO</name>
<feature type="transmembrane region" description="Helical" evidence="14">
    <location>
        <begin position="290"/>
        <end position="308"/>
    </location>
</feature>
<dbReference type="GO" id="GO:0004888">
    <property type="term" value="F:transmembrane signaling receptor activity"/>
    <property type="evidence" value="ECO:0007669"/>
    <property type="project" value="InterPro"/>
</dbReference>
<keyword evidence="9" id="KW-0675">Receptor</keyword>
<dbReference type="GO" id="GO:0022848">
    <property type="term" value="F:acetylcholine-gated monoatomic cation-selective channel activity"/>
    <property type="evidence" value="ECO:0007669"/>
    <property type="project" value="InterPro"/>
</dbReference>
<dbReference type="CDD" id="cd19031">
    <property type="entry name" value="LGIC_ECD_nAChR_proto_alpha-like"/>
    <property type="match status" value="1"/>
</dbReference>
<feature type="domain" description="Neurotransmitter-gated ion-channel ligand-binding" evidence="16">
    <location>
        <begin position="34"/>
        <end position="258"/>
    </location>
</feature>
<evidence type="ECO:0000256" key="13">
    <source>
        <dbReference type="ARBA" id="ARBA00034099"/>
    </source>
</evidence>
<dbReference type="SUPFAM" id="SSF63712">
    <property type="entry name" value="Nicotinic receptor ligand binding domain-like"/>
    <property type="match status" value="1"/>
</dbReference>
<reference evidence="18" key="2">
    <citation type="submission" date="2020-11" db="EMBL/GenBank/DDBJ databases">
        <authorList>
            <person name="McCartney M.A."/>
            <person name="Auch B."/>
            <person name="Kono T."/>
            <person name="Mallez S."/>
            <person name="Becker A."/>
            <person name="Gohl D.M."/>
            <person name="Silverstein K.A.T."/>
            <person name="Koren S."/>
            <person name="Bechman K.B."/>
            <person name="Herman A."/>
            <person name="Abrahante J.E."/>
            <person name="Garbe J."/>
        </authorList>
    </citation>
    <scope>NUCLEOTIDE SEQUENCE</scope>
    <source>
        <strain evidence="18">Duluth1</strain>
        <tissue evidence="18">Whole animal</tissue>
    </source>
</reference>
<dbReference type="Gene3D" id="2.70.170.10">
    <property type="entry name" value="Neurotransmitter-gated ion-channel ligand-binding domain"/>
    <property type="match status" value="1"/>
</dbReference>
<feature type="transmembrane region" description="Helical" evidence="14">
    <location>
        <begin position="259"/>
        <end position="284"/>
    </location>
</feature>
<dbReference type="GO" id="GO:0045211">
    <property type="term" value="C:postsynaptic membrane"/>
    <property type="evidence" value="ECO:0007669"/>
    <property type="project" value="InterPro"/>
</dbReference>
<sequence length="511" mass="59397">MADLRHWQYFLFVSSLLVAFGVGVNGRQPYISDEQRLHHHLIKERRYSKLCRPPGEPDVLTVKLGMRLSQIIDVSERNQIITTNVWLRHEWIDKRIRWDPTDFGNVTSTYFPIEDIWRPDIVLYNNADGDFAVTLLNKAYVRYTGLVIWEPPAIYKSYCPINVEYFPFDEQECFMKFSSWTFNGKEIDLRHIAEKDRGVSLENNQTFISLGVDLCEYSQHVEWNLINVTAKRNVKLYPCCPDAPYPDITFYITLRRKTLFYTINLIMPIMAISLLTVLVFYLPYESGEKITLSISIFLTLTVFFLLLSDMNPPTSLVIPLLGKYLLFTMIVVTLSIVLTVTTLSIYFRSPSTHKITVWQQRVFTEILPQVLCMKRPNHQDKNISDLMDEIIKESKEKKKEKEKMTNNLRPSTPERKIVVPGPKSSLTIYPENIKASLKAVRLIADHLKKTDDVKKEMLDWNYIAMVLDRLFLMIFTSACAVGSIAIFLNAPSIHDPKLPLSHRDFNCSQFR</sequence>
<evidence type="ECO:0000256" key="12">
    <source>
        <dbReference type="ARBA" id="ARBA00023303"/>
    </source>
</evidence>
<dbReference type="InterPro" id="IPR036719">
    <property type="entry name" value="Neuro-gated_channel_TM_sf"/>
</dbReference>
<keyword evidence="5" id="KW-0770">Synapse</keyword>
<dbReference type="InterPro" id="IPR036734">
    <property type="entry name" value="Neur_chan_lig-bd_sf"/>
</dbReference>
<dbReference type="Pfam" id="PF02931">
    <property type="entry name" value="Neur_chan_LBD"/>
    <property type="match status" value="1"/>
</dbReference>
<evidence type="ECO:0000256" key="9">
    <source>
        <dbReference type="ARBA" id="ARBA00023170"/>
    </source>
</evidence>
<accession>A0A9D4H9M3</accession>
<dbReference type="OrthoDB" id="5975154at2759"/>
<dbReference type="CDD" id="cd19064">
    <property type="entry name" value="LGIC_TM_nAChR"/>
    <property type="match status" value="1"/>
</dbReference>
<keyword evidence="8" id="KW-1015">Disulfide bond</keyword>
<evidence type="ECO:0000256" key="1">
    <source>
        <dbReference type="ARBA" id="ARBA00022448"/>
    </source>
</evidence>
<feature type="domain" description="Neurotransmitter-gated ion-channel transmembrane" evidence="17">
    <location>
        <begin position="265"/>
        <end position="487"/>
    </location>
</feature>
<keyword evidence="1 14" id="KW-0813">Transport</keyword>
<evidence type="ECO:0000256" key="15">
    <source>
        <dbReference type="SAM" id="MobiDB-lite"/>
    </source>
</evidence>
<feature type="transmembrane region" description="Helical" evidence="14">
    <location>
        <begin position="320"/>
        <end position="347"/>
    </location>
</feature>
<keyword evidence="7 14" id="KW-0472">Membrane</keyword>